<feature type="domain" description="DUF4167" evidence="2">
    <location>
        <begin position="1"/>
        <end position="47"/>
    </location>
</feature>
<dbReference type="STRING" id="1549855.AY555_06860"/>
<dbReference type="InterPro" id="IPR025430">
    <property type="entry name" value="DUF4167"/>
</dbReference>
<protein>
    <recommendedName>
        <fullName evidence="2">DUF4167 domain-containing protein</fullName>
    </recommendedName>
</protein>
<proteinExistence type="predicted"/>
<feature type="region of interest" description="Disordered" evidence="1">
    <location>
        <begin position="182"/>
        <end position="232"/>
    </location>
</feature>
<evidence type="ECO:0000256" key="1">
    <source>
        <dbReference type="SAM" id="MobiDB-lite"/>
    </source>
</evidence>
<feature type="compositionally biased region" description="Basic and acidic residues" evidence="1">
    <location>
        <begin position="118"/>
        <end position="148"/>
    </location>
</feature>
<evidence type="ECO:0000313" key="4">
    <source>
        <dbReference type="Proteomes" id="UP000076066"/>
    </source>
</evidence>
<name>A0A143DEE5_9PROT</name>
<accession>A0A143DEE5</accession>
<dbReference type="KEGG" id="hjo:AY555_06860"/>
<feature type="region of interest" description="Disordered" evidence="1">
    <location>
        <begin position="101"/>
        <end position="160"/>
    </location>
</feature>
<dbReference type="Pfam" id="PF13763">
    <property type="entry name" value="DUF4167"/>
    <property type="match status" value="1"/>
</dbReference>
<dbReference type="EMBL" id="CP014525">
    <property type="protein sequence ID" value="AMW34949.1"/>
    <property type="molecule type" value="Genomic_DNA"/>
</dbReference>
<keyword evidence="4" id="KW-1185">Reference proteome</keyword>
<dbReference type="Proteomes" id="UP000076066">
    <property type="component" value="Chromosome"/>
</dbReference>
<sequence>MRGNAHQVVEKYQALARDAAALGDRLLCENYLQHAEHYLRIILAINQNNPQRSVMRLDQGQALEGPDEFYEDGEDLQEATVEAVGLAGGAGSVAAPSVAMEEVSSEFGNEGQSRQRRPRDADFRPRSDRRGDTRNRRNDEHPVREREVFSAPVPGSEAQPFVVMPSEVDQAGPAVVAQAPAPAIHQEASVSSVSDVDAAASDVSTTDVRKPRRRRAVARAAVDPVSTEQAEA</sequence>
<gene>
    <name evidence="3" type="ORF">AY555_06860</name>
</gene>
<evidence type="ECO:0000259" key="2">
    <source>
        <dbReference type="Pfam" id="PF13763"/>
    </source>
</evidence>
<organism evidence="3 4">
    <name type="scientific">Haematospirillum jordaniae</name>
    <dbReference type="NCBI Taxonomy" id="1549855"/>
    <lineage>
        <taxon>Bacteria</taxon>
        <taxon>Pseudomonadati</taxon>
        <taxon>Pseudomonadota</taxon>
        <taxon>Alphaproteobacteria</taxon>
        <taxon>Rhodospirillales</taxon>
        <taxon>Novispirillaceae</taxon>
        <taxon>Haematospirillum</taxon>
    </lineage>
</organism>
<dbReference type="AlphaFoldDB" id="A0A143DEE5"/>
<evidence type="ECO:0000313" key="3">
    <source>
        <dbReference type="EMBL" id="AMW34949.1"/>
    </source>
</evidence>
<reference evidence="3 4" key="1">
    <citation type="submission" date="2016-02" db="EMBL/GenBank/DDBJ databases">
        <title>Complete Genome of H5569, the type strain of the newly described species Haematospirillium jordaniae.</title>
        <authorList>
            <person name="Nicholson A.C."/>
            <person name="Humrighouse B.W."/>
            <person name="Loparov V."/>
            <person name="McQuiston J.R."/>
        </authorList>
    </citation>
    <scope>NUCLEOTIDE SEQUENCE [LARGE SCALE GENOMIC DNA]</scope>
    <source>
        <strain evidence="3 4">H5569</strain>
    </source>
</reference>
<feature type="compositionally biased region" description="Low complexity" evidence="1">
    <location>
        <begin position="182"/>
        <end position="206"/>
    </location>
</feature>